<organism evidence="2">
    <name type="scientific">marine metagenome</name>
    <dbReference type="NCBI Taxonomy" id="408172"/>
    <lineage>
        <taxon>unclassified sequences</taxon>
        <taxon>metagenomes</taxon>
        <taxon>ecological metagenomes</taxon>
    </lineage>
</organism>
<protein>
    <recommendedName>
        <fullName evidence="1">Electron transfer flavoprotein alpha/beta-subunit N-terminal domain-containing protein</fullName>
    </recommendedName>
</protein>
<feature type="domain" description="Electron transfer flavoprotein alpha/beta-subunit N-terminal" evidence="1">
    <location>
        <begin position="82"/>
        <end position="273"/>
    </location>
</feature>
<dbReference type="EMBL" id="UINC01001338">
    <property type="protein sequence ID" value="SUZ78040.1"/>
    <property type="molecule type" value="Genomic_DNA"/>
</dbReference>
<dbReference type="InterPro" id="IPR014730">
    <property type="entry name" value="ETF_a/b_N"/>
</dbReference>
<reference evidence="2" key="1">
    <citation type="submission" date="2018-05" db="EMBL/GenBank/DDBJ databases">
        <authorList>
            <person name="Lanie J.A."/>
            <person name="Ng W.-L."/>
            <person name="Kazmierczak K.M."/>
            <person name="Andrzejewski T.M."/>
            <person name="Davidsen T.M."/>
            <person name="Wayne K.J."/>
            <person name="Tettelin H."/>
            <person name="Glass J.I."/>
            <person name="Rusch D."/>
            <person name="Podicherti R."/>
            <person name="Tsui H.-C.T."/>
            <person name="Winkler M.E."/>
        </authorList>
    </citation>
    <scope>NUCLEOTIDE SEQUENCE</scope>
</reference>
<dbReference type="Pfam" id="PF01012">
    <property type="entry name" value="ETF"/>
    <property type="match status" value="1"/>
</dbReference>
<proteinExistence type="predicted"/>
<gene>
    <name evidence="2" type="ORF">METZ01_LOCUS30894</name>
</gene>
<dbReference type="SMART" id="SM00893">
    <property type="entry name" value="ETF"/>
    <property type="match status" value="1"/>
</dbReference>
<dbReference type="InterPro" id="IPR014729">
    <property type="entry name" value="Rossmann-like_a/b/a_fold"/>
</dbReference>
<dbReference type="AlphaFoldDB" id="A0A381QGE1"/>
<dbReference type="PANTHER" id="PTHR21294">
    <property type="entry name" value="ELECTRON TRANSFER FLAVOPROTEIN BETA-SUBUNIT"/>
    <property type="match status" value="1"/>
</dbReference>
<sequence>MPNYSILAGSHIKLRLPGQSWFQLTPGVVGDTFHKASAGSFPAPKGPFANRRAMAVKIGVLAKQVIDPEMPMAAFRIDEGSKKVVPPFNIPPVVNGFDENAVEAALKIKDAQEATVTVISTGTEFALDVMKKPLSMGADELVLLQDDAFENTIDSFLTAQLLAAAVRKLDGFDLIICGRQASDWDNAQVPLGVAEILGMSCISLGKQVDVIDGKVRVERIIADGYEVVEAPLPALVTVSNELGQPRYPTLRGIMAATRKKPTIWSAADLGLDASQSASRITLRDLFVPVSEQDCEIIEGEDPADSGRLLALKLREDKII</sequence>
<dbReference type="GO" id="GO:0009055">
    <property type="term" value="F:electron transfer activity"/>
    <property type="evidence" value="ECO:0007669"/>
    <property type="project" value="InterPro"/>
</dbReference>
<evidence type="ECO:0000313" key="2">
    <source>
        <dbReference type="EMBL" id="SUZ78040.1"/>
    </source>
</evidence>
<dbReference type="InterPro" id="IPR033948">
    <property type="entry name" value="ETF_beta_N"/>
</dbReference>
<evidence type="ECO:0000259" key="1">
    <source>
        <dbReference type="SMART" id="SM00893"/>
    </source>
</evidence>
<name>A0A381QGE1_9ZZZZ</name>
<dbReference type="SUPFAM" id="SSF52402">
    <property type="entry name" value="Adenine nucleotide alpha hydrolases-like"/>
    <property type="match status" value="1"/>
</dbReference>
<accession>A0A381QGE1</accession>
<dbReference type="Gene3D" id="3.40.50.620">
    <property type="entry name" value="HUPs"/>
    <property type="match status" value="1"/>
</dbReference>
<dbReference type="PANTHER" id="PTHR21294:SF17">
    <property type="entry name" value="PROTEIN FIXA"/>
    <property type="match status" value="1"/>
</dbReference>
<dbReference type="CDD" id="cd01714">
    <property type="entry name" value="ETF_beta"/>
    <property type="match status" value="1"/>
</dbReference>
<dbReference type="InterPro" id="IPR012255">
    <property type="entry name" value="ETF_b"/>
</dbReference>